<feature type="compositionally biased region" description="Polar residues" evidence="1">
    <location>
        <begin position="148"/>
        <end position="166"/>
    </location>
</feature>
<organism evidence="2">
    <name type="scientific">uncultured Caudovirales phage</name>
    <dbReference type="NCBI Taxonomy" id="2100421"/>
    <lineage>
        <taxon>Viruses</taxon>
        <taxon>Duplodnaviria</taxon>
        <taxon>Heunggongvirae</taxon>
        <taxon>Uroviricota</taxon>
        <taxon>Caudoviricetes</taxon>
        <taxon>Peduoviridae</taxon>
        <taxon>Maltschvirus</taxon>
        <taxon>Maltschvirus maltsch</taxon>
    </lineage>
</organism>
<name>A0A6J5NU70_9CAUD</name>
<proteinExistence type="predicted"/>
<reference evidence="2" key="1">
    <citation type="submission" date="2020-04" db="EMBL/GenBank/DDBJ databases">
        <authorList>
            <person name="Chiriac C."/>
            <person name="Salcher M."/>
            <person name="Ghai R."/>
            <person name="Kavagutti S V."/>
        </authorList>
    </citation>
    <scope>NUCLEOTIDE SEQUENCE</scope>
</reference>
<sequence length="408" mass="45498">MNFKEFITEQEEAPKGKALKHLTHIEDYTIHGGHEGVGIADEHLRNLHNMLLGKSPRGFHASTKYDGAPSVVFGIHPKTGKPFVASKSAFNKDPKINYTDEDIERNHGHAPGLVEKLKSALHNLPNILPKNGGIYQGDLMHTEGDAQTKNGKTSITPNTITYSAPSDSPEGRNMKKKLGIVVHTKYTGRGDLDNMTAQPLDEFTRSKFKEHPDVNNVNPSIEVNSSNYTPDEQKAFLNHMEKAKKVYSSMKPESMDALEGHGTNLEAHVNNMIRTGGTPSTQGYMDHLTARHMKDLEKTKTESVKQKKQQAHANVLQHISDNREHFDKTLKLHNHLQDAKNVLVKVLAKNNPYEHSVGEEPTGPEGTVLYDKNGNASKAVDRQEFSRQNFLKGAFQKNKVEEANAKLQ</sequence>
<feature type="region of interest" description="Disordered" evidence="1">
    <location>
        <begin position="148"/>
        <end position="173"/>
    </location>
</feature>
<dbReference type="Pfam" id="PF19782">
    <property type="entry name" value="DUF6267"/>
    <property type="match status" value="1"/>
</dbReference>
<accession>A0A6J5NU70</accession>
<evidence type="ECO:0000313" key="2">
    <source>
        <dbReference type="EMBL" id="CAB4162342.1"/>
    </source>
</evidence>
<dbReference type="EMBL" id="LR796734">
    <property type="protein sequence ID" value="CAB4162342.1"/>
    <property type="molecule type" value="Genomic_DNA"/>
</dbReference>
<protein>
    <submittedName>
        <fullName evidence="2">Uncharacterized protein</fullName>
    </submittedName>
</protein>
<evidence type="ECO:0000256" key="1">
    <source>
        <dbReference type="SAM" id="MobiDB-lite"/>
    </source>
</evidence>
<dbReference type="InterPro" id="IPR046234">
    <property type="entry name" value="DUF6267"/>
</dbReference>
<gene>
    <name evidence="2" type="ORF">UFOVP787_32</name>
</gene>